<dbReference type="AlphaFoldDB" id="A0AAD7EMX7"/>
<evidence type="ECO:0000313" key="3">
    <source>
        <dbReference type="EMBL" id="KAJ7336946.1"/>
    </source>
</evidence>
<gene>
    <name evidence="3" type="ORF">DFH08DRAFT_282178</name>
</gene>
<evidence type="ECO:0000256" key="1">
    <source>
        <dbReference type="SAM" id="MobiDB-lite"/>
    </source>
</evidence>
<feature type="compositionally biased region" description="Basic and acidic residues" evidence="1">
    <location>
        <begin position="327"/>
        <end position="348"/>
    </location>
</feature>
<proteinExistence type="predicted"/>
<protein>
    <submittedName>
        <fullName evidence="3">Uncharacterized protein</fullName>
    </submittedName>
</protein>
<dbReference type="PANTHER" id="PTHR42109">
    <property type="entry name" value="UNPLACED GENOMIC SCAFFOLD UM_SCAF_CONTIG_1.265, WHOLE GENOME SHOTGUN SEQUENCE"/>
    <property type="match status" value="1"/>
</dbReference>
<sequence length="348" mass="38942">MAYKFTGEAGAALAFLIGYLAVFAWMLFAYLTHRIKWRSRYSLLFFHVTIRLASQASGIGFGVLGFANTNLFLAFLILGAEGYFSLVLCTFRFVISWHQHNTPSGESWLEPRDKPGSNKRLKFLVFLFLGPLAFIVYHDNPMVFFHSVLILANAAIVVGGSYLAGADYSDPNLPDTKRRLQISKITRTAGQSVFLAGNAALLIIILVTMRNNRKDGDSRRKKGTVHPTLWLLFIAWFPLIVRGIFGILQAAVFSLSYYNPDNYSATGFTPRFTAIEYFLGVLTEWIACVLLNLTYLTSRHDPKKRDVAIDAPGSNEALGVSEQKGSLVREMDKEGQIESQNRTERGSE</sequence>
<dbReference type="PANTHER" id="PTHR42109:SF2">
    <property type="entry name" value="INTEGRAL MEMBRANE PROTEIN"/>
    <property type="match status" value="1"/>
</dbReference>
<feature type="region of interest" description="Disordered" evidence="1">
    <location>
        <begin position="315"/>
        <end position="348"/>
    </location>
</feature>
<keyword evidence="2" id="KW-1133">Transmembrane helix</keyword>
<dbReference type="Proteomes" id="UP001218218">
    <property type="component" value="Unassembled WGS sequence"/>
</dbReference>
<evidence type="ECO:0000313" key="4">
    <source>
        <dbReference type="Proteomes" id="UP001218218"/>
    </source>
</evidence>
<feature type="transmembrane region" description="Helical" evidence="2">
    <location>
        <begin position="121"/>
        <end position="138"/>
    </location>
</feature>
<accession>A0AAD7EMX7</accession>
<name>A0AAD7EMX7_9AGAR</name>
<feature type="transmembrane region" description="Helical" evidence="2">
    <location>
        <begin position="189"/>
        <end position="208"/>
    </location>
</feature>
<keyword evidence="4" id="KW-1185">Reference proteome</keyword>
<feature type="transmembrane region" description="Helical" evidence="2">
    <location>
        <begin position="72"/>
        <end position="95"/>
    </location>
</feature>
<reference evidence="3" key="1">
    <citation type="submission" date="2023-03" db="EMBL/GenBank/DDBJ databases">
        <title>Massive genome expansion in bonnet fungi (Mycena s.s.) driven by repeated elements and novel gene families across ecological guilds.</title>
        <authorList>
            <consortium name="Lawrence Berkeley National Laboratory"/>
            <person name="Harder C.B."/>
            <person name="Miyauchi S."/>
            <person name="Viragh M."/>
            <person name="Kuo A."/>
            <person name="Thoen E."/>
            <person name="Andreopoulos B."/>
            <person name="Lu D."/>
            <person name="Skrede I."/>
            <person name="Drula E."/>
            <person name="Henrissat B."/>
            <person name="Morin E."/>
            <person name="Kohler A."/>
            <person name="Barry K."/>
            <person name="LaButti K."/>
            <person name="Morin E."/>
            <person name="Salamov A."/>
            <person name="Lipzen A."/>
            <person name="Mereny Z."/>
            <person name="Hegedus B."/>
            <person name="Baldrian P."/>
            <person name="Stursova M."/>
            <person name="Weitz H."/>
            <person name="Taylor A."/>
            <person name="Grigoriev I.V."/>
            <person name="Nagy L.G."/>
            <person name="Martin F."/>
            <person name="Kauserud H."/>
        </authorList>
    </citation>
    <scope>NUCLEOTIDE SEQUENCE</scope>
    <source>
        <strain evidence="3">CBHHK002</strain>
    </source>
</reference>
<keyword evidence="2" id="KW-0812">Transmembrane</keyword>
<organism evidence="3 4">
    <name type="scientific">Mycena albidolilacea</name>
    <dbReference type="NCBI Taxonomy" id="1033008"/>
    <lineage>
        <taxon>Eukaryota</taxon>
        <taxon>Fungi</taxon>
        <taxon>Dikarya</taxon>
        <taxon>Basidiomycota</taxon>
        <taxon>Agaricomycotina</taxon>
        <taxon>Agaricomycetes</taxon>
        <taxon>Agaricomycetidae</taxon>
        <taxon>Agaricales</taxon>
        <taxon>Marasmiineae</taxon>
        <taxon>Mycenaceae</taxon>
        <taxon>Mycena</taxon>
    </lineage>
</organism>
<evidence type="ECO:0000256" key="2">
    <source>
        <dbReference type="SAM" id="Phobius"/>
    </source>
</evidence>
<feature type="transmembrane region" description="Helical" evidence="2">
    <location>
        <begin position="43"/>
        <end position="66"/>
    </location>
</feature>
<comment type="caution">
    <text evidence="3">The sequence shown here is derived from an EMBL/GenBank/DDBJ whole genome shotgun (WGS) entry which is preliminary data.</text>
</comment>
<feature type="transmembrane region" description="Helical" evidence="2">
    <location>
        <begin position="277"/>
        <end position="296"/>
    </location>
</feature>
<feature type="transmembrane region" description="Helical" evidence="2">
    <location>
        <begin position="12"/>
        <end position="31"/>
    </location>
</feature>
<keyword evidence="2" id="KW-0472">Membrane</keyword>
<feature type="transmembrane region" description="Helical" evidence="2">
    <location>
        <begin position="229"/>
        <end position="257"/>
    </location>
</feature>
<dbReference type="EMBL" id="JARIHO010000030">
    <property type="protein sequence ID" value="KAJ7336946.1"/>
    <property type="molecule type" value="Genomic_DNA"/>
</dbReference>